<dbReference type="RefSeq" id="WP_121195106.1">
    <property type="nucleotide sequence ID" value="NZ_RBWV01000017.1"/>
</dbReference>
<protein>
    <submittedName>
        <fullName evidence="3">Parallel beta helix pectate lyase-like protein</fullName>
    </submittedName>
</protein>
<keyword evidence="3" id="KW-0456">Lyase</keyword>
<feature type="domain" description="Right handed beta helix" evidence="2">
    <location>
        <begin position="104"/>
        <end position="252"/>
    </location>
</feature>
<keyword evidence="1" id="KW-0732">Signal</keyword>
<dbReference type="InterPro" id="IPR039448">
    <property type="entry name" value="Beta_helix"/>
</dbReference>
<gene>
    <name evidence="3" type="ORF">CLV35_3870</name>
</gene>
<dbReference type="InterPro" id="IPR012334">
    <property type="entry name" value="Pectin_lyas_fold"/>
</dbReference>
<keyword evidence="4" id="KW-1185">Reference proteome</keyword>
<dbReference type="OrthoDB" id="264773at2"/>
<name>A0A420XK05_9ACTN</name>
<sequence length="348" mass="35766">MHLRLPVLRPLVALGAVAALVTAAAPAANAATARAQVVRVATSAQLVAALAHARPGDVVSLADGTYDTHRGFTASRNGTAREPITLKGSRRAVVTGGGVSGHYGLWITGDHWRVVGLTVARADKGIVLDGSVGTVIDSVDVHDVGAEGIHFRSSSSDGVVRRSTVRRTGRVKAQFGEGVYVGSAHTNWRSKHKGVRFGEHGGHGPDRSDRVVVERNAFSDTTAEAVDVKEGTTGGVIRANTFRNTAYAGGQFADSWVDVKGNGWTVSGNRGTGPATACPTAAPCRDAFQVHSVLPGWGTGNLFAGNTVQGGVPGYVVAVEPADPALGTVVRCDDTGAAAGTSNLPCVP</sequence>
<feature type="chain" id="PRO_5018994506" evidence="1">
    <location>
        <begin position="31"/>
        <end position="348"/>
    </location>
</feature>
<dbReference type="InParanoid" id="A0A420XK05"/>
<feature type="signal peptide" evidence="1">
    <location>
        <begin position="1"/>
        <end position="30"/>
    </location>
</feature>
<dbReference type="Gene3D" id="2.160.20.10">
    <property type="entry name" value="Single-stranded right-handed beta-helix, Pectin lyase-like"/>
    <property type="match status" value="1"/>
</dbReference>
<dbReference type="GO" id="GO:0016829">
    <property type="term" value="F:lyase activity"/>
    <property type="evidence" value="ECO:0007669"/>
    <property type="project" value="UniProtKB-KW"/>
</dbReference>
<dbReference type="EMBL" id="RBWV01000017">
    <property type="protein sequence ID" value="RKS67963.1"/>
    <property type="molecule type" value="Genomic_DNA"/>
</dbReference>
<evidence type="ECO:0000259" key="2">
    <source>
        <dbReference type="Pfam" id="PF13229"/>
    </source>
</evidence>
<dbReference type="Proteomes" id="UP000281955">
    <property type="component" value="Unassembled WGS sequence"/>
</dbReference>
<dbReference type="InterPro" id="IPR011050">
    <property type="entry name" value="Pectin_lyase_fold/virulence"/>
</dbReference>
<dbReference type="SUPFAM" id="SSF51126">
    <property type="entry name" value="Pectin lyase-like"/>
    <property type="match status" value="1"/>
</dbReference>
<proteinExistence type="predicted"/>
<dbReference type="AlphaFoldDB" id="A0A420XK05"/>
<organism evidence="3 4">
    <name type="scientific">Motilibacter peucedani</name>
    <dbReference type="NCBI Taxonomy" id="598650"/>
    <lineage>
        <taxon>Bacteria</taxon>
        <taxon>Bacillati</taxon>
        <taxon>Actinomycetota</taxon>
        <taxon>Actinomycetes</taxon>
        <taxon>Motilibacterales</taxon>
        <taxon>Motilibacteraceae</taxon>
        <taxon>Motilibacter</taxon>
    </lineage>
</organism>
<dbReference type="Pfam" id="PF13229">
    <property type="entry name" value="Beta_helix"/>
    <property type="match status" value="1"/>
</dbReference>
<evidence type="ECO:0000256" key="1">
    <source>
        <dbReference type="SAM" id="SignalP"/>
    </source>
</evidence>
<dbReference type="SMART" id="SM00710">
    <property type="entry name" value="PbH1"/>
    <property type="match status" value="6"/>
</dbReference>
<evidence type="ECO:0000313" key="3">
    <source>
        <dbReference type="EMBL" id="RKS67963.1"/>
    </source>
</evidence>
<comment type="caution">
    <text evidence="3">The sequence shown here is derived from an EMBL/GenBank/DDBJ whole genome shotgun (WGS) entry which is preliminary data.</text>
</comment>
<accession>A0A420XK05</accession>
<evidence type="ECO:0000313" key="4">
    <source>
        <dbReference type="Proteomes" id="UP000281955"/>
    </source>
</evidence>
<reference evidence="3 4" key="1">
    <citation type="submission" date="2018-10" db="EMBL/GenBank/DDBJ databases">
        <title>Genomic Encyclopedia of Archaeal and Bacterial Type Strains, Phase II (KMG-II): from individual species to whole genera.</title>
        <authorList>
            <person name="Goeker M."/>
        </authorList>
    </citation>
    <scope>NUCLEOTIDE SEQUENCE [LARGE SCALE GENOMIC DNA]</scope>
    <source>
        <strain evidence="3 4">RP-AC37</strain>
    </source>
</reference>
<dbReference type="InterPro" id="IPR006626">
    <property type="entry name" value="PbH1"/>
</dbReference>